<feature type="chain" id="PRO_5039171805" description="Fibronectin type-III domain-containing protein" evidence="1">
    <location>
        <begin position="24"/>
        <end position="1789"/>
    </location>
</feature>
<dbReference type="InterPro" id="IPR036116">
    <property type="entry name" value="FN3_sf"/>
</dbReference>
<dbReference type="EMBL" id="JADIMG010000109">
    <property type="protein sequence ID" value="MBO8461001.1"/>
    <property type="molecule type" value="Genomic_DNA"/>
</dbReference>
<proteinExistence type="predicted"/>
<organism evidence="3 4">
    <name type="scientific">Candidatus Gallipaludibacter merdavium</name>
    <dbReference type="NCBI Taxonomy" id="2840839"/>
    <lineage>
        <taxon>Bacteria</taxon>
        <taxon>Pseudomonadati</taxon>
        <taxon>Bacteroidota</taxon>
        <taxon>Bacteroidia</taxon>
        <taxon>Bacteroidales</taxon>
        <taxon>Candidatus Gallipaludibacter</taxon>
    </lineage>
</organism>
<name>A0A9D9HVQ5_9BACT</name>
<dbReference type="InterPro" id="IPR013783">
    <property type="entry name" value="Ig-like_fold"/>
</dbReference>
<comment type="caution">
    <text evidence="3">The sequence shown here is derived from an EMBL/GenBank/DDBJ whole genome shotgun (WGS) entry which is preliminary data.</text>
</comment>
<sequence length="1789" mass="197204">MKTIYKALIAAIISIVGLSQVMAADINGGTKLYLKAPHWMADNARFAAYFFVNDQTNAWEDCTLVPNETNIYEVTAPEGTWPNVIFCRMNPSATENNWNNKWNQSANQTYDGTNNLFTVNDGEWNNASGTWSTYTPPITDPSVTLSANPTEVLLFNPITLTASVANASGVTPIIQHKTESGSWENITLDESNAYTPQTDGEHVFHATILVDEILYESDEITVNVKPYYVAHAGSGNNLGIGSENWSSTATKMESGTYTFTNVAVGNDYQFKITDGAWDYQKGWTERANEENISDGGDNRIKVNVTSPSDVTISFDGSKISVVVTPIASAPSVTANAASDITNTSAKLHAAITSKGSDDITEYGFYYATATGVSETSTKIQVATTNPTSFPHDYSFDLTGLQEATTYYYKAYATNAQGTTLSDDELSFTTKGLFVAGNGTVEGSEGKWCNGANWSTTASPMTNGSITFEKVPAGNDYRFVVTNGAWHTETGGADWGYDDLKENGSNIELSNVDGNIMFALNSVSDVTISMDENYKISVNITTIQLEADAKQVALNTPITLTPSAIGDVDISAVSYSVKTPDDTNWDDCALPYTPKKAGIYTFKAEADGFTSNEVQVTVCPEVTVYVHIPTEIWANPTTVSYYNWDTNTSGSFVGATALGDNWYSYTFDNLYDFGIIVVNGTAFPDDSHLSYRTANIENLSLDRFCFRLGDGGYNANRTVTQLTPSIEFTNIPASVSAGSTIALEPTIIDAPAIFPITVERQTSADTWETITADADGSYSYTPTEAGTCTFRASFEVNGQAYSTTATVNVVAPTITLTATPNEVLLFNPITLSYTTENVEEGTEVLVKHQLPDEVWETLEATDGTYSFVPQTDGTHVFQAEMTVNGVLYTSECNVNVTPYYIAHNGDDNTLGTGDLQPATTKMINGSYTFEGLAANVKYLFKITNGAWASNGGKDWSFDAVNQNCCENVTITSEGGDYKNIGLMLSAPSDVTITFDGTNICVTAEQVERYRLLSTLADGITTYVSNEASHNGDIMSVYTQSAGSLQLQKMVNGVWQNVTVPAVSHTENNVIVAPLVLADDGTVNIGTVSNYTGNYYIRTPLAPGGKDNYKQDGNKFTYFEANRTFDNETYNHYWVTHTKSNENDAFIANDYNSSLAMEIPKQDNSIDNLDHGVSVRYSYDNTTNLFERTFLQGSSVNNYLYFYGSNIYDGNNVITESAYKTFNDISNWVYEYDLQADPGATITIKAKEEVLVDNEIILGGGSTSGSDKYDLRVIYDFKKNRWIASWLPNLSNMTITGEQEIHVDANMMLVRNHNNKVNSFNITDADSYIDQIQHIYFVMELERDTLFNGDGSKKFSHLFWFSLPYSCKISEIFGIEGYNKKWVIQRYRGDKRAELSWTTNIETFWANMTSTATLEPYRGYVLALNLSRDDFQDVKIKLPDGSEISKSILRLYFPSVEDSFKLSQSSSNTEVTVPEHKCNVNGRDSVDSHWNVIGIPGFQPVNMKSYSDQSGFDAFAGNEAPNFLYEWKGTHDAYEVVSGTSITYQHFYSYMVQFAGTIDWGQFTQGTSETTPAAVRAQRSPQAYRQDTYRINLAGEDAEDRTYIRLSTDGTDGYVTNQDLEKINNSQLAQIYTLGASTRLAANTLPRETQAVSVGLNIPANGTYTLSLDENGQSVTAILYDKWENVYTDLSRDSYEFTQMEGRCEGRFEIQFSAEPTVPTDVEEANAAFIRMDGRILRIVGGNDGDNVAVYDMAGRCLLRTQLTADFSFEIPVSGVYVLDIQGKKHKMVIK</sequence>
<feature type="domain" description="Fibronectin type-III" evidence="2">
    <location>
        <begin position="329"/>
        <end position="432"/>
    </location>
</feature>
<dbReference type="Proteomes" id="UP000823641">
    <property type="component" value="Unassembled WGS sequence"/>
</dbReference>
<evidence type="ECO:0000256" key="1">
    <source>
        <dbReference type="SAM" id="SignalP"/>
    </source>
</evidence>
<dbReference type="Gene3D" id="2.60.40.10">
    <property type="entry name" value="Immunoglobulins"/>
    <property type="match status" value="1"/>
</dbReference>
<dbReference type="InterPro" id="IPR003961">
    <property type="entry name" value="FN3_dom"/>
</dbReference>
<dbReference type="SUPFAM" id="SSF49265">
    <property type="entry name" value="Fibronectin type III"/>
    <property type="match status" value="1"/>
</dbReference>
<protein>
    <recommendedName>
        <fullName evidence="2">Fibronectin type-III domain-containing protein</fullName>
    </recommendedName>
</protein>
<keyword evidence="1" id="KW-0732">Signal</keyword>
<evidence type="ECO:0000259" key="2">
    <source>
        <dbReference type="PROSITE" id="PS50853"/>
    </source>
</evidence>
<gene>
    <name evidence="3" type="ORF">IAA73_11840</name>
</gene>
<evidence type="ECO:0000313" key="4">
    <source>
        <dbReference type="Proteomes" id="UP000823641"/>
    </source>
</evidence>
<feature type="signal peptide" evidence="1">
    <location>
        <begin position="1"/>
        <end position="23"/>
    </location>
</feature>
<reference evidence="3" key="2">
    <citation type="journal article" date="2021" name="PeerJ">
        <title>Extensive microbial diversity within the chicken gut microbiome revealed by metagenomics and culture.</title>
        <authorList>
            <person name="Gilroy R."/>
            <person name="Ravi A."/>
            <person name="Getino M."/>
            <person name="Pursley I."/>
            <person name="Horton D.L."/>
            <person name="Alikhan N.F."/>
            <person name="Baker D."/>
            <person name="Gharbi K."/>
            <person name="Hall N."/>
            <person name="Watson M."/>
            <person name="Adriaenssens E.M."/>
            <person name="Foster-Nyarko E."/>
            <person name="Jarju S."/>
            <person name="Secka A."/>
            <person name="Antonio M."/>
            <person name="Oren A."/>
            <person name="Chaudhuri R.R."/>
            <person name="La Ragione R."/>
            <person name="Hildebrand F."/>
            <person name="Pallen M.J."/>
        </authorList>
    </citation>
    <scope>NUCLEOTIDE SEQUENCE</scope>
    <source>
        <strain evidence="3">G3-3990</strain>
    </source>
</reference>
<reference evidence="3" key="1">
    <citation type="submission" date="2020-10" db="EMBL/GenBank/DDBJ databases">
        <authorList>
            <person name="Gilroy R."/>
        </authorList>
    </citation>
    <scope>NUCLEOTIDE SEQUENCE</scope>
    <source>
        <strain evidence="3">G3-3990</strain>
    </source>
</reference>
<evidence type="ECO:0000313" key="3">
    <source>
        <dbReference type="EMBL" id="MBO8461001.1"/>
    </source>
</evidence>
<accession>A0A9D9HVQ5</accession>
<dbReference type="PROSITE" id="PS50853">
    <property type="entry name" value="FN3"/>
    <property type="match status" value="1"/>
</dbReference>